<dbReference type="AlphaFoldDB" id="A0A3L8Q053"/>
<comment type="caution">
    <text evidence="2">The sequence shown here is derived from an EMBL/GenBank/DDBJ whole genome shotgun (WGS) entry which is preliminary data.</text>
</comment>
<organism evidence="2 3">
    <name type="scientific">Parashewanella curva</name>
    <dbReference type="NCBI Taxonomy" id="2338552"/>
    <lineage>
        <taxon>Bacteria</taxon>
        <taxon>Pseudomonadati</taxon>
        <taxon>Pseudomonadota</taxon>
        <taxon>Gammaproteobacteria</taxon>
        <taxon>Alteromonadales</taxon>
        <taxon>Shewanellaceae</taxon>
        <taxon>Parashewanella</taxon>
    </lineage>
</organism>
<protein>
    <submittedName>
        <fullName evidence="2">Uncharacterized protein</fullName>
    </submittedName>
</protein>
<dbReference type="RefSeq" id="WP_121837714.1">
    <property type="nucleotide sequence ID" value="NZ_ML014758.1"/>
</dbReference>
<accession>A0A3L8Q053</accession>
<evidence type="ECO:0000313" key="2">
    <source>
        <dbReference type="EMBL" id="RLV61014.1"/>
    </source>
</evidence>
<feature type="region of interest" description="Disordered" evidence="1">
    <location>
        <begin position="259"/>
        <end position="288"/>
    </location>
</feature>
<proteinExistence type="predicted"/>
<dbReference type="EMBL" id="QZEI01000009">
    <property type="protein sequence ID" value="RLV61014.1"/>
    <property type="molecule type" value="Genomic_DNA"/>
</dbReference>
<evidence type="ECO:0000256" key="1">
    <source>
        <dbReference type="SAM" id="MobiDB-lite"/>
    </source>
</evidence>
<reference evidence="2 3" key="1">
    <citation type="submission" date="2018-09" db="EMBL/GenBank/DDBJ databases">
        <title>Phylogeny of the Shewanellaceae, and recommendation for two new genera, Pseudoshewanella and Parashewanella.</title>
        <authorList>
            <person name="Wang G."/>
        </authorList>
    </citation>
    <scope>NUCLEOTIDE SEQUENCE [LARGE SCALE GENOMIC DNA]</scope>
    <source>
        <strain evidence="2 3">C51</strain>
    </source>
</reference>
<name>A0A3L8Q053_9GAMM</name>
<dbReference type="Proteomes" id="UP000281474">
    <property type="component" value="Unassembled WGS sequence"/>
</dbReference>
<gene>
    <name evidence="2" type="ORF">D5018_04010</name>
</gene>
<keyword evidence="3" id="KW-1185">Reference proteome</keyword>
<feature type="region of interest" description="Disordered" evidence="1">
    <location>
        <begin position="296"/>
        <end position="315"/>
    </location>
</feature>
<evidence type="ECO:0000313" key="3">
    <source>
        <dbReference type="Proteomes" id="UP000281474"/>
    </source>
</evidence>
<feature type="compositionally biased region" description="Polar residues" evidence="1">
    <location>
        <begin position="266"/>
        <end position="287"/>
    </location>
</feature>
<sequence>MSITGITATDDNGVKRITNAQLSANATIDGETVILDGPSSQLKATGLPGITIKNSQIKIDADTPNNADDASCFTYGARQNDNSRLRVIDNSTVLIAPLSIRKNMHISEVSNSSVIESGGTKNMFCYSQRNCIIQNAVFRGINVWEIFGAPSIAAGITIDGANFGYLNWETPRLDFLGFAVKNIQTAHAWVGSGNGGNNHVWHWNNDPSFDNTKLRLQAQNNRYYEGISIAYQFMDRDSGNPVENVTVIYRDNFQSNTSVRGRYKTDNQGKLTGTFDSKNRSNGSNESRPALFMLDKFSDTNGNDHQSPGGGSSYSIRDVENKLEVRSYLHEAPAGFGETDVFNLSSPIGALNPDYSVAQFSRFVMVPDAMITESDQAAVAAYTTIENSAKFYDRVKKNWADNDSQPTVAKQDSTIDAGSLNIVINATASNAFAISGNTITIKASIFTGSIKTTGTVTLQNGATVSGTIQDSNGDSSISVTVPAGFDTISVHATQADADNGTNTLASGLSFRYQSSSRGDTDIWYRLIKNDGSEIVSKYRLPSGAGIYTTNLVVTAENAALGQIVNDMAQLKADLAVAKLQSTIAATNTQPV</sequence>